<dbReference type="InterPro" id="IPR001471">
    <property type="entry name" value="AP2/ERF_dom"/>
</dbReference>
<proteinExistence type="predicted"/>
<keyword evidence="3" id="KW-0238">DNA-binding</keyword>
<evidence type="ECO:0000256" key="4">
    <source>
        <dbReference type="ARBA" id="ARBA00023163"/>
    </source>
</evidence>
<accession>A0A8J5LZU6</accession>
<evidence type="ECO:0000256" key="2">
    <source>
        <dbReference type="ARBA" id="ARBA00023015"/>
    </source>
</evidence>
<reference evidence="8 9" key="1">
    <citation type="submission" date="2020-08" db="EMBL/GenBank/DDBJ databases">
        <title>Plant Genome Project.</title>
        <authorList>
            <person name="Zhang R.-G."/>
        </authorList>
    </citation>
    <scope>NUCLEOTIDE SEQUENCE [LARGE SCALE GENOMIC DNA]</scope>
    <source>
        <tissue evidence="8">Rhizome</tissue>
    </source>
</reference>
<dbReference type="Pfam" id="PF00847">
    <property type="entry name" value="AP2"/>
    <property type="match status" value="1"/>
</dbReference>
<dbReference type="InterPro" id="IPR044808">
    <property type="entry name" value="ERF_plant"/>
</dbReference>
<feature type="region of interest" description="Disordered" evidence="6">
    <location>
        <begin position="140"/>
        <end position="172"/>
    </location>
</feature>
<dbReference type="Proteomes" id="UP000734854">
    <property type="component" value="Unassembled WGS sequence"/>
</dbReference>
<dbReference type="PANTHER" id="PTHR31190:SF484">
    <property type="entry name" value="AP2_ERF DOMAIN-CONTAINING PROTEIN"/>
    <property type="match status" value="1"/>
</dbReference>
<evidence type="ECO:0000256" key="6">
    <source>
        <dbReference type="SAM" id="MobiDB-lite"/>
    </source>
</evidence>
<comment type="caution">
    <text evidence="8">The sequence shown here is derived from an EMBL/GenBank/DDBJ whole genome shotgun (WGS) entry which is preliminary data.</text>
</comment>
<dbReference type="AlphaFoldDB" id="A0A8J5LZU6"/>
<dbReference type="PANTHER" id="PTHR31190">
    <property type="entry name" value="DNA-BINDING DOMAIN"/>
    <property type="match status" value="1"/>
</dbReference>
<dbReference type="CDD" id="cd00018">
    <property type="entry name" value="AP2"/>
    <property type="match status" value="1"/>
</dbReference>
<dbReference type="GO" id="GO:0003700">
    <property type="term" value="F:DNA-binding transcription factor activity"/>
    <property type="evidence" value="ECO:0007669"/>
    <property type="project" value="InterPro"/>
</dbReference>
<dbReference type="PROSITE" id="PS51032">
    <property type="entry name" value="AP2_ERF"/>
    <property type="match status" value="1"/>
</dbReference>
<evidence type="ECO:0000313" key="9">
    <source>
        <dbReference type="Proteomes" id="UP000734854"/>
    </source>
</evidence>
<dbReference type="GO" id="GO:0009873">
    <property type="term" value="P:ethylene-activated signaling pathway"/>
    <property type="evidence" value="ECO:0007669"/>
    <property type="project" value="InterPro"/>
</dbReference>
<dbReference type="FunFam" id="3.30.730.10:FF:000001">
    <property type="entry name" value="Ethylene-responsive transcription factor 2"/>
    <property type="match status" value="1"/>
</dbReference>
<keyword evidence="2" id="KW-0805">Transcription regulation</keyword>
<organism evidence="8 9">
    <name type="scientific">Zingiber officinale</name>
    <name type="common">Ginger</name>
    <name type="synonym">Amomum zingiber</name>
    <dbReference type="NCBI Taxonomy" id="94328"/>
    <lineage>
        <taxon>Eukaryota</taxon>
        <taxon>Viridiplantae</taxon>
        <taxon>Streptophyta</taxon>
        <taxon>Embryophyta</taxon>
        <taxon>Tracheophyta</taxon>
        <taxon>Spermatophyta</taxon>
        <taxon>Magnoliopsida</taxon>
        <taxon>Liliopsida</taxon>
        <taxon>Zingiberales</taxon>
        <taxon>Zingiberaceae</taxon>
        <taxon>Zingiber</taxon>
    </lineage>
</organism>
<evidence type="ECO:0000256" key="3">
    <source>
        <dbReference type="ARBA" id="ARBA00023125"/>
    </source>
</evidence>
<evidence type="ECO:0000256" key="1">
    <source>
        <dbReference type="ARBA" id="ARBA00004123"/>
    </source>
</evidence>
<feature type="domain" description="AP2/ERF" evidence="7">
    <location>
        <begin position="66"/>
        <end position="124"/>
    </location>
</feature>
<keyword evidence="5" id="KW-0539">Nucleus</keyword>
<comment type="subcellular location">
    <subcellularLocation>
        <location evidence="1">Nucleus</location>
    </subcellularLocation>
</comment>
<gene>
    <name evidence="8" type="ORF">ZIOFF_003482</name>
</gene>
<evidence type="ECO:0000259" key="7">
    <source>
        <dbReference type="PROSITE" id="PS51032"/>
    </source>
</evidence>
<dbReference type="GO" id="GO:0005634">
    <property type="term" value="C:nucleus"/>
    <property type="evidence" value="ECO:0007669"/>
    <property type="project" value="UniProtKB-SubCell"/>
</dbReference>
<name>A0A8J5LZU6_ZINOF</name>
<dbReference type="EMBL" id="JACMSC010000001">
    <property type="protein sequence ID" value="KAG6538366.1"/>
    <property type="molecule type" value="Genomic_DNA"/>
</dbReference>
<dbReference type="OrthoDB" id="552345at2759"/>
<dbReference type="GO" id="GO:0003677">
    <property type="term" value="F:DNA binding"/>
    <property type="evidence" value="ECO:0007669"/>
    <property type="project" value="UniProtKB-KW"/>
</dbReference>
<keyword evidence="4" id="KW-0804">Transcription</keyword>
<dbReference type="SMART" id="SM00380">
    <property type="entry name" value="AP2"/>
    <property type="match status" value="1"/>
</dbReference>
<evidence type="ECO:0000256" key="5">
    <source>
        <dbReference type="ARBA" id="ARBA00023242"/>
    </source>
</evidence>
<protein>
    <recommendedName>
        <fullName evidence="7">AP2/ERF domain-containing protein</fullName>
    </recommendedName>
</protein>
<evidence type="ECO:0000313" key="8">
    <source>
        <dbReference type="EMBL" id="KAG6538366.1"/>
    </source>
</evidence>
<feature type="compositionally biased region" description="Low complexity" evidence="6">
    <location>
        <begin position="155"/>
        <end position="164"/>
    </location>
</feature>
<sequence>METHLLLESAQDLDFLDTIRSFLLDDAEDGTQFGAAALYGESLPEELVAASLPAAQQVVRRPRGMNYRGVRKRPWGKYAAEIRDPARNGARVWLGTYGTAEEAARAYDLAAFRIRGARALLNFPHLIDCAARQDDCVGAENSRRKRAPPPPPDSPESSLSDQSSGNKTKRSKRVVAATAATAVVVTVPSAGRQPELEINDGGLLSNINFIDVFNYM</sequence>
<keyword evidence="9" id="KW-1185">Reference proteome</keyword>